<proteinExistence type="predicted"/>
<dbReference type="GO" id="GO:0003796">
    <property type="term" value="F:lysozyme activity"/>
    <property type="evidence" value="ECO:0007669"/>
    <property type="project" value="InterPro"/>
</dbReference>
<dbReference type="InterPro" id="IPR002477">
    <property type="entry name" value="Peptidoglycan-bd-like"/>
</dbReference>
<evidence type="ECO:0000256" key="2">
    <source>
        <dbReference type="ARBA" id="ARBA00022638"/>
    </source>
</evidence>
<accession>A0A014NT95</accession>
<dbReference type="GO" id="GO:0042742">
    <property type="term" value="P:defense response to bacterium"/>
    <property type="evidence" value="ECO:0007669"/>
    <property type="project" value="UniProtKB-KW"/>
</dbReference>
<dbReference type="SUPFAM" id="SSF47090">
    <property type="entry name" value="PGBD-like"/>
    <property type="match status" value="1"/>
</dbReference>
<evidence type="ECO:0000313" key="4">
    <source>
        <dbReference type="EMBL" id="EXU77085.1"/>
    </source>
</evidence>
<dbReference type="STRING" id="69222.BG55_01840"/>
<dbReference type="AlphaFoldDB" id="A0A014NT95"/>
<dbReference type="InterPro" id="IPR023347">
    <property type="entry name" value="Lysozyme_dom_sf"/>
</dbReference>
<dbReference type="GO" id="GO:0031640">
    <property type="term" value="P:killing of cells of another organism"/>
    <property type="evidence" value="ECO:0007669"/>
    <property type="project" value="UniProtKB-KW"/>
</dbReference>
<dbReference type="Proteomes" id="UP000019918">
    <property type="component" value="Unassembled WGS sequence"/>
</dbReference>
<evidence type="ECO:0000313" key="5">
    <source>
        <dbReference type="Proteomes" id="UP000019918"/>
    </source>
</evidence>
<dbReference type="Gene3D" id="1.10.530.40">
    <property type="match status" value="1"/>
</dbReference>
<dbReference type="EMBL" id="JFHN01000018">
    <property type="protein sequence ID" value="EXU77085.1"/>
    <property type="molecule type" value="Genomic_DNA"/>
</dbReference>
<keyword evidence="5" id="KW-1185">Reference proteome</keyword>
<protein>
    <recommendedName>
        <fullName evidence="3">Peptidoglycan binding-like domain-containing protein</fullName>
    </recommendedName>
</protein>
<evidence type="ECO:0000259" key="3">
    <source>
        <dbReference type="Pfam" id="PF01471"/>
    </source>
</evidence>
<reference evidence="4 5" key="1">
    <citation type="submission" date="2014-02" db="EMBL/GenBank/DDBJ databases">
        <title>Draft genome of Erwinia mallotivora strain BT-MARDI, a papaya dieback pathogen.</title>
        <authorList>
            <person name="Redzuan R."/>
            <person name="Abu Bakar N."/>
            <person name="Badrun R."/>
            <person name="Mohd Raih M.F."/>
            <person name="Rozano L."/>
            <person name="Mat Amin N."/>
        </authorList>
    </citation>
    <scope>NUCLEOTIDE SEQUENCE [LARGE SCALE GENOMIC DNA]</scope>
    <source>
        <strain evidence="4 5">BT-MARDI</strain>
    </source>
</reference>
<gene>
    <name evidence="4" type="ORF">BG55_01840</name>
</gene>
<comment type="caution">
    <text evidence="4">The sequence shown here is derived from an EMBL/GenBank/DDBJ whole genome shotgun (WGS) entry which is preliminary data.</text>
</comment>
<dbReference type="Pfam" id="PF01471">
    <property type="entry name" value="PG_binding_1"/>
    <property type="match status" value="1"/>
</dbReference>
<dbReference type="InterPro" id="IPR036366">
    <property type="entry name" value="PGBDSf"/>
</dbReference>
<keyword evidence="1" id="KW-0929">Antimicrobial</keyword>
<feature type="domain" description="Peptidoglycan binding-like" evidence="3">
    <location>
        <begin position="24"/>
        <end position="74"/>
    </location>
</feature>
<keyword evidence="2" id="KW-0081">Bacteriolytic enzyme</keyword>
<dbReference type="InterPro" id="IPR036365">
    <property type="entry name" value="PGBD-like_sf"/>
</dbReference>
<name>A0A014NT95_9GAMM</name>
<dbReference type="Gene3D" id="1.10.101.10">
    <property type="entry name" value="PGBD-like superfamily/PGBD"/>
    <property type="match status" value="1"/>
</dbReference>
<evidence type="ECO:0000256" key="1">
    <source>
        <dbReference type="ARBA" id="ARBA00022529"/>
    </source>
</evidence>
<organism evidence="4 5">
    <name type="scientific">Erwinia mallotivora</name>
    <dbReference type="NCBI Taxonomy" id="69222"/>
    <lineage>
        <taxon>Bacteria</taxon>
        <taxon>Pseudomonadati</taxon>
        <taxon>Pseudomonadota</taxon>
        <taxon>Gammaproteobacteria</taxon>
        <taxon>Enterobacterales</taxon>
        <taxon>Erwiniaceae</taxon>
        <taxon>Erwinia</taxon>
    </lineage>
</organism>
<sequence>MAQGAIYPGRLSSSVGACGSNAPADVKKLQQMISDAGYPLSTGRRLIVDGRCGQGTIEAIRWYQRLLTLSPTGLVMPVDTFFMQAVSRALSPHWRPRNTIGPLHVHEGQITFDAEGVDYLTAVAPFRQSHYPFFSRVLHSPPMGNSGVTLGRGYDMGRRSRGEIHATLMQAGIEEYKAVICSKAAHLKSRPAREFVQVYGPLVGEISHQQQVQLFSIAYKAKLAQARSLYGKVARSVPGAPSWHALDRKVRDVVVDIFYQGVHSAPDLIRAAINGKKALAFFIRNDMNLMRYEQQRKRLRYLK</sequence>
<dbReference type="PATRIC" id="fig|69222.5.peg.398"/>
<dbReference type="OrthoDB" id="932638at2"/>